<dbReference type="PANTHER" id="PTHR13748">
    <property type="entry name" value="COBW-RELATED"/>
    <property type="match status" value="1"/>
</dbReference>
<dbReference type="InterPro" id="IPR011629">
    <property type="entry name" value="CobW-like_C"/>
</dbReference>
<dbReference type="GO" id="GO:0005525">
    <property type="term" value="F:GTP binding"/>
    <property type="evidence" value="ECO:0007669"/>
    <property type="project" value="UniProtKB-KW"/>
</dbReference>
<sequence>MSALKNFKYQEDEDGPIPSLVTGKEENINEVLGELSFDGGRCIVSEKKIDMANKQFEEKVETFKKVPVTIITGYLGSGKSTALEKLALKGSDRRMAIILNEFGDSNDIEKSMTIRNGENRYEEWLDLGNGCLCCSLKDVGIKAIENMIAHSPGKIDYILLETSGLADPGPIAKMFWLDEGLNSNIYIDGVVTVLDAVNISQCLDDISPEAHWHGENVFIEEKVTAAHLQLVMADVILLNKVDLAEEQGLDLEKVESRIRLVNSIAPIYRTAYGELPIEKVLDLHAFESFKLEQQPSGNFHDPRMRTVSMSFPALRDQAHFERFLENFLRPVHWKNYGQDLEGDWEIHRSKGLLLVGDECKVLQGVRDTFDIVPGRRQPGSDCCKLVFIGKDIDEDIFVDILKQFT</sequence>
<dbReference type="InterPro" id="IPR051316">
    <property type="entry name" value="Zinc-reg_GTPase_activator"/>
</dbReference>
<organism evidence="9 10">
    <name type="scientific">Lachancea mirantina</name>
    <dbReference type="NCBI Taxonomy" id="1230905"/>
    <lineage>
        <taxon>Eukaryota</taxon>
        <taxon>Fungi</taxon>
        <taxon>Dikarya</taxon>
        <taxon>Ascomycota</taxon>
        <taxon>Saccharomycotina</taxon>
        <taxon>Saccharomycetes</taxon>
        <taxon>Saccharomycetales</taxon>
        <taxon>Saccharomycetaceae</taxon>
        <taxon>Lachancea</taxon>
    </lineage>
</organism>
<feature type="domain" description="CobW C-terminal" evidence="8">
    <location>
        <begin position="320"/>
        <end position="405"/>
    </location>
</feature>
<dbReference type="SMART" id="SM00833">
    <property type="entry name" value="CobW_C"/>
    <property type="match status" value="1"/>
</dbReference>
<keyword evidence="5" id="KW-0143">Chaperone</keyword>
<keyword evidence="1" id="KW-0547">Nucleotide-binding</keyword>
<name>A0A1G4KB44_9SACH</name>
<dbReference type="EMBL" id="LT598469">
    <property type="protein sequence ID" value="SCV01463.1"/>
    <property type="molecule type" value="Genomic_DNA"/>
</dbReference>
<dbReference type="Gene3D" id="3.30.1220.10">
    <property type="entry name" value="CobW-like, C-terminal domain"/>
    <property type="match status" value="1"/>
</dbReference>
<dbReference type="Pfam" id="PF07683">
    <property type="entry name" value="CobW_C"/>
    <property type="match status" value="1"/>
</dbReference>
<accession>A0A1G4KB44</accession>
<evidence type="ECO:0000256" key="1">
    <source>
        <dbReference type="ARBA" id="ARBA00022741"/>
    </source>
</evidence>
<evidence type="ECO:0000256" key="5">
    <source>
        <dbReference type="ARBA" id="ARBA00023186"/>
    </source>
</evidence>
<proteinExistence type="inferred from homology"/>
<dbReference type="Pfam" id="PF02492">
    <property type="entry name" value="cobW"/>
    <property type="match status" value="1"/>
</dbReference>
<dbReference type="OrthoDB" id="258627at2759"/>
<evidence type="ECO:0000313" key="10">
    <source>
        <dbReference type="Proteomes" id="UP000191024"/>
    </source>
</evidence>
<comment type="similarity">
    <text evidence="6">Belongs to the SIMIBI class G3E GTPase family. ZNG1 subfamily.</text>
</comment>
<keyword evidence="3" id="KW-0862">Zinc</keyword>
<dbReference type="InterPro" id="IPR003495">
    <property type="entry name" value="CobW/HypB/UreG_nucleotide-bd"/>
</dbReference>
<dbReference type="CDD" id="cd03112">
    <property type="entry name" value="CobW-like"/>
    <property type="match status" value="1"/>
</dbReference>
<evidence type="ECO:0000256" key="4">
    <source>
        <dbReference type="ARBA" id="ARBA00023134"/>
    </source>
</evidence>
<dbReference type="InterPro" id="IPR036627">
    <property type="entry name" value="CobW-likC_sf"/>
</dbReference>
<dbReference type="STRING" id="1230905.A0A1G4KB44"/>
<keyword evidence="4" id="KW-0342">GTP-binding</keyword>
<keyword evidence="10" id="KW-1185">Reference proteome</keyword>
<dbReference type="InterPro" id="IPR027417">
    <property type="entry name" value="P-loop_NTPase"/>
</dbReference>
<dbReference type="Gene3D" id="3.40.50.300">
    <property type="entry name" value="P-loop containing nucleotide triphosphate hydrolases"/>
    <property type="match status" value="1"/>
</dbReference>
<evidence type="ECO:0000256" key="2">
    <source>
        <dbReference type="ARBA" id="ARBA00022801"/>
    </source>
</evidence>
<dbReference type="AlphaFoldDB" id="A0A1G4KB44"/>
<reference evidence="9 10" key="1">
    <citation type="submission" date="2016-03" db="EMBL/GenBank/DDBJ databases">
        <authorList>
            <person name="Devillers H."/>
        </authorList>
    </citation>
    <scope>NUCLEOTIDE SEQUENCE [LARGE SCALE GENOMIC DNA]</scope>
    <source>
        <strain evidence="9">CBS 11717</strain>
    </source>
</reference>
<dbReference type="GO" id="GO:0016787">
    <property type="term" value="F:hydrolase activity"/>
    <property type="evidence" value="ECO:0007669"/>
    <property type="project" value="UniProtKB-KW"/>
</dbReference>
<gene>
    <name evidence="9" type="ORF">LAMI_0G11672G</name>
</gene>
<evidence type="ECO:0000259" key="8">
    <source>
        <dbReference type="SMART" id="SM00833"/>
    </source>
</evidence>
<dbReference type="PANTHER" id="PTHR13748:SF31">
    <property type="entry name" value="ZINC-REGULATED GTPASE METALLOPROTEIN ACTIVATOR 1A-RELATED"/>
    <property type="match status" value="1"/>
</dbReference>
<evidence type="ECO:0000256" key="6">
    <source>
        <dbReference type="ARBA" id="ARBA00034320"/>
    </source>
</evidence>
<comment type="catalytic activity">
    <reaction evidence="7">
        <text>GTP + H2O = GDP + phosphate + H(+)</text>
        <dbReference type="Rhea" id="RHEA:19669"/>
        <dbReference type="ChEBI" id="CHEBI:15377"/>
        <dbReference type="ChEBI" id="CHEBI:15378"/>
        <dbReference type="ChEBI" id="CHEBI:37565"/>
        <dbReference type="ChEBI" id="CHEBI:43474"/>
        <dbReference type="ChEBI" id="CHEBI:58189"/>
    </reaction>
    <physiologicalReaction direction="left-to-right" evidence="7">
        <dbReference type="Rhea" id="RHEA:19670"/>
    </physiologicalReaction>
</comment>
<evidence type="ECO:0000256" key="7">
    <source>
        <dbReference type="ARBA" id="ARBA00049117"/>
    </source>
</evidence>
<keyword evidence="2" id="KW-0378">Hydrolase</keyword>
<protein>
    <submittedName>
        <fullName evidence="9">LAMI_0G11672g1_1</fullName>
    </submittedName>
</protein>
<dbReference type="SUPFAM" id="SSF90002">
    <property type="entry name" value="Hypothetical protein YjiA, C-terminal domain"/>
    <property type="match status" value="1"/>
</dbReference>
<dbReference type="Proteomes" id="UP000191024">
    <property type="component" value="Chromosome G"/>
</dbReference>
<dbReference type="GO" id="GO:0005737">
    <property type="term" value="C:cytoplasm"/>
    <property type="evidence" value="ECO:0007669"/>
    <property type="project" value="TreeGrafter"/>
</dbReference>
<evidence type="ECO:0000313" key="9">
    <source>
        <dbReference type="EMBL" id="SCV01463.1"/>
    </source>
</evidence>
<dbReference type="SUPFAM" id="SSF52540">
    <property type="entry name" value="P-loop containing nucleoside triphosphate hydrolases"/>
    <property type="match status" value="1"/>
</dbReference>
<evidence type="ECO:0000256" key="3">
    <source>
        <dbReference type="ARBA" id="ARBA00022833"/>
    </source>
</evidence>